<evidence type="ECO:0000256" key="4">
    <source>
        <dbReference type="SAM" id="MobiDB-lite"/>
    </source>
</evidence>
<feature type="domain" description="DNA mismatch repair MutH/Type II restriction enzyme Sau3AI" evidence="5">
    <location>
        <begin position="74"/>
        <end position="176"/>
    </location>
</feature>
<dbReference type="InterPro" id="IPR011337">
    <property type="entry name" value="DNA_rep_MutH/RE_typeII_Sau3AI"/>
</dbReference>
<dbReference type="Pfam" id="PF02976">
    <property type="entry name" value="MutH"/>
    <property type="match status" value="1"/>
</dbReference>
<accession>G5EPA4</accession>
<dbReference type="InterPro" id="IPR037057">
    <property type="entry name" value="DNA_rep_MutH/T2_RE_sf"/>
</dbReference>
<dbReference type="GO" id="GO:0003677">
    <property type="term" value="F:DNA binding"/>
    <property type="evidence" value="ECO:0007669"/>
    <property type="project" value="InterPro"/>
</dbReference>
<organism evidence="6 7">
    <name type="scientific">Rothia mucilaginosa M508</name>
    <dbReference type="NCBI Taxonomy" id="563033"/>
    <lineage>
        <taxon>Bacteria</taxon>
        <taxon>Bacillati</taxon>
        <taxon>Actinomycetota</taxon>
        <taxon>Actinomycetes</taxon>
        <taxon>Micrococcales</taxon>
        <taxon>Micrococcaceae</taxon>
        <taxon>Rothia</taxon>
    </lineage>
</organism>
<name>G5EPA4_9MICC</name>
<dbReference type="GO" id="GO:0004519">
    <property type="term" value="F:endonuclease activity"/>
    <property type="evidence" value="ECO:0007669"/>
    <property type="project" value="UniProtKB-KW"/>
</dbReference>
<proteinExistence type="predicted"/>
<dbReference type="EMBL" id="ACSB01000001">
    <property type="protein sequence ID" value="EHB89063.1"/>
    <property type="molecule type" value="Genomic_DNA"/>
</dbReference>
<dbReference type="Gene3D" id="3.40.600.10">
    <property type="entry name" value="DNA mismatch repair MutH/Restriction endonuclease, type II"/>
    <property type="match status" value="2"/>
</dbReference>
<evidence type="ECO:0000256" key="1">
    <source>
        <dbReference type="ARBA" id="ARBA00022722"/>
    </source>
</evidence>
<dbReference type="CDD" id="cd22355">
    <property type="entry name" value="Sau3AI_C"/>
    <property type="match status" value="1"/>
</dbReference>
<gene>
    <name evidence="6" type="ORF">HMPREF0737_00116</name>
</gene>
<dbReference type="SUPFAM" id="SSF52980">
    <property type="entry name" value="Restriction endonuclease-like"/>
    <property type="match status" value="2"/>
</dbReference>
<reference evidence="6 7" key="1">
    <citation type="submission" date="2011-08" db="EMBL/GenBank/DDBJ databases">
        <title>The Genome Sequence of Rothia mucilaginosa M508.</title>
        <authorList>
            <consortium name="The Broad Institute Genome Sequencing Platform"/>
            <consortium name="The Broad Institute Genome Sequencing Center for Infectious Disease"/>
            <person name="Earl A."/>
            <person name="Ward D."/>
            <person name="Feldgarden M."/>
            <person name="Gevers D."/>
            <person name="Sibley C.D."/>
            <person name="Field T.R."/>
            <person name="Grinwis M."/>
            <person name="Eshaghurshan C.S."/>
            <person name="Surette M.G."/>
            <person name="Young S.K."/>
            <person name="Zeng Q."/>
            <person name="Gargeya S."/>
            <person name="Fitzgerald M."/>
            <person name="Haas B."/>
            <person name="Abouelleil A."/>
            <person name="Alvarado L."/>
            <person name="Arachchi H.M."/>
            <person name="Berlin A."/>
            <person name="Brown A."/>
            <person name="Chapman S.B."/>
            <person name="Chen Z."/>
            <person name="Dunbar C."/>
            <person name="Freedman E."/>
            <person name="Gearin G."/>
            <person name="Gellesch M."/>
            <person name="Goldberg J."/>
            <person name="Griggs A."/>
            <person name="Gujja S."/>
            <person name="Heiman D."/>
            <person name="Howarth C."/>
            <person name="Larson L."/>
            <person name="Lui A."/>
            <person name="MacDonald P.J.P."/>
            <person name="Montmayeur A."/>
            <person name="Murphy C."/>
            <person name="Neiman D."/>
            <person name="Pearson M."/>
            <person name="Priest M."/>
            <person name="Roberts A."/>
            <person name="Saif S."/>
            <person name="Shea T."/>
            <person name="Shenoy N."/>
            <person name="Sisk P."/>
            <person name="Stolte C."/>
            <person name="Sykes S."/>
            <person name="Wortman J."/>
            <person name="Nusbaum C."/>
            <person name="Birren B."/>
        </authorList>
    </citation>
    <scope>NUCLEOTIDE SEQUENCE [LARGE SCALE GENOMIC DNA]</scope>
    <source>
        <strain evidence="6 7">M508</strain>
    </source>
</reference>
<evidence type="ECO:0000256" key="2">
    <source>
        <dbReference type="ARBA" id="ARBA00022759"/>
    </source>
</evidence>
<dbReference type="SMART" id="SM00927">
    <property type="entry name" value="MutH"/>
    <property type="match status" value="1"/>
</dbReference>
<sequence length="503" mass="58698">MELFNYDDSDIESIYKYAQKVVGVEFADILKAFQESTYKTYQDYINKTPSTTPDKKISSASKGRYGTYIEKYYFGIPTNSSNEPDFKKVGVELKVTPFKVNKDEKISAKERLVLGNINYMDENLDDFYKSHAWKKGGAILLLPYHFIKDQDILKNKITKVHLLKILEEDLPTIISDYQKIAQKIKEGRAHELSERDGMYLSTSRKGAGRGRDLTSQPFSDTPANKRAWSFKQSYITRLYQEAIFTSEELESIARATKDTSKPFTQIIEEKILQYRGKSEEELCKEFDIKFDAKGRNNSIVTKMMQLLDLPQEIENTIEFKKANMMIRAIRVKRNNSIKEDISFKSYSFIELASEDNEEWEDSHVYTEIFSKEILFVIFRENESGDFCLDQVKFWGFPESLESELMRVWQETRDIINRGVELTPRPNGKTGVRVSTNFPQSRKNKIIYTKVHARDSYYEIEPGKFVGKGKLKDTDELPDGRHITKHSFWLPKKFVQQILRGEWD</sequence>
<evidence type="ECO:0000313" key="7">
    <source>
        <dbReference type="Proteomes" id="UP000004897"/>
    </source>
</evidence>
<comment type="caution">
    <text evidence="6">The sequence shown here is derived from an EMBL/GenBank/DDBJ whole genome shotgun (WGS) entry which is preliminary data.</text>
</comment>
<evidence type="ECO:0000313" key="6">
    <source>
        <dbReference type="EMBL" id="EHB89063.1"/>
    </source>
</evidence>
<dbReference type="PATRIC" id="fig|563033.4.peg.119"/>
<dbReference type="AlphaFoldDB" id="G5EPA4"/>
<evidence type="ECO:0000256" key="3">
    <source>
        <dbReference type="ARBA" id="ARBA00022801"/>
    </source>
</evidence>
<keyword evidence="1" id="KW-0540">Nuclease</keyword>
<keyword evidence="3" id="KW-0378">Hydrolase</keyword>
<dbReference type="RefSeq" id="WP_005504273.1">
    <property type="nucleotide sequence ID" value="NZ_JH370351.1"/>
</dbReference>
<dbReference type="InterPro" id="IPR011335">
    <property type="entry name" value="Restrct_endonuc-II-like"/>
</dbReference>
<protein>
    <recommendedName>
        <fullName evidence="5">DNA mismatch repair MutH/Type II restriction enzyme Sau3AI domain-containing protein</fullName>
    </recommendedName>
</protein>
<dbReference type="HOGENOM" id="CLU_028521_0_0_11"/>
<feature type="region of interest" description="Disordered" evidence="4">
    <location>
        <begin position="201"/>
        <end position="220"/>
    </location>
</feature>
<keyword evidence="2" id="KW-0255">Endonuclease</keyword>
<dbReference type="NCBIfam" id="NF040973">
    <property type="entry name" value="restrict_Sau3AI"/>
    <property type="match status" value="1"/>
</dbReference>
<dbReference type="CDD" id="cd22356">
    <property type="entry name" value="Sau3AI_N-like"/>
    <property type="match status" value="1"/>
</dbReference>
<dbReference type="GO" id="GO:0016787">
    <property type="term" value="F:hydrolase activity"/>
    <property type="evidence" value="ECO:0007669"/>
    <property type="project" value="UniProtKB-KW"/>
</dbReference>
<dbReference type="REBASE" id="42734">
    <property type="entry name" value="Rmu508ORF117P"/>
</dbReference>
<evidence type="ECO:0000259" key="5">
    <source>
        <dbReference type="SMART" id="SM00927"/>
    </source>
</evidence>
<dbReference type="Proteomes" id="UP000004897">
    <property type="component" value="Unassembled WGS sequence"/>
</dbReference>